<accession>A0A1G8HJ22</accession>
<reference evidence="1 2" key="1">
    <citation type="submission" date="2016-10" db="EMBL/GenBank/DDBJ databases">
        <authorList>
            <person name="de Groot N.N."/>
        </authorList>
    </citation>
    <scope>NUCLEOTIDE SEQUENCE [LARGE SCALE GENOMIC DNA]</scope>
    <source>
        <strain evidence="1 2">CPCC 201354</strain>
    </source>
</reference>
<dbReference type="Proteomes" id="UP000198923">
    <property type="component" value="Unassembled WGS sequence"/>
</dbReference>
<sequence length="67" mass="7050">MNDATALPPGIHIEAGGLITGSTTTRGTFPVPVPVPVSVCDSAEACATLQITLICRKRTTTNRPHHR</sequence>
<gene>
    <name evidence="1" type="ORF">SAMN05421505_13255</name>
</gene>
<dbReference type="RefSeq" id="WP_093173976.1">
    <property type="nucleotide sequence ID" value="NZ_FNCN01000032.1"/>
</dbReference>
<keyword evidence="2" id="KW-1185">Reference proteome</keyword>
<dbReference type="AlphaFoldDB" id="A0A1G8HJ22"/>
<proteinExistence type="predicted"/>
<evidence type="ECO:0000313" key="2">
    <source>
        <dbReference type="Proteomes" id="UP000198923"/>
    </source>
</evidence>
<evidence type="ECO:0000313" key="1">
    <source>
        <dbReference type="EMBL" id="SDI06676.1"/>
    </source>
</evidence>
<organism evidence="1 2">
    <name type="scientific">Sinosporangium album</name>
    <dbReference type="NCBI Taxonomy" id="504805"/>
    <lineage>
        <taxon>Bacteria</taxon>
        <taxon>Bacillati</taxon>
        <taxon>Actinomycetota</taxon>
        <taxon>Actinomycetes</taxon>
        <taxon>Streptosporangiales</taxon>
        <taxon>Streptosporangiaceae</taxon>
        <taxon>Sinosporangium</taxon>
    </lineage>
</organism>
<name>A0A1G8HJ22_9ACTN</name>
<protein>
    <submittedName>
        <fullName evidence="1">Uncharacterized protein</fullName>
    </submittedName>
</protein>
<dbReference type="EMBL" id="FNCN01000032">
    <property type="protein sequence ID" value="SDI06676.1"/>
    <property type="molecule type" value="Genomic_DNA"/>
</dbReference>